<sequence length="232" mass="26436">MENCVSTLQMNAESSVLYAGKGRQLLEQIGREGMNEFFAGEIRAYIAECTCEVGRMNCIRKPFTTELVKWQKQFVAFEKGIDPAEKGSPAYEASRILLAYMKKQMNEAENRALQLQKNRDRTEKRIAGRDDLSDEQKSQALQKADSRLLAGQAALQLTAVATDLIPVVTEPEGYIDLLRFWWEELGRNLSDDDLERIFRPMLSYAKKQARKGVRVKSVYVEYREEPKGGRAA</sequence>
<evidence type="ECO:0000313" key="2">
    <source>
        <dbReference type="EMBL" id="MBC5644855.1"/>
    </source>
</evidence>
<dbReference type="Proteomes" id="UP000644010">
    <property type="component" value="Unassembled WGS sequence"/>
</dbReference>
<dbReference type="RefSeq" id="WP_186960638.1">
    <property type="nucleotide sequence ID" value="NZ_JACOOI010000023.1"/>
</dbReference>
<evidence type="ECO:0000313" key="3">
    <source>
        <dbReference type="Proteomes" id="UP000644010"/>
    </source>
</evidence>
<accession>A0ABR7E502</accession>
<gene>
    <name evidence="2" type="ORF">H8S77_18400</name>
</gene>
<feature type="region of interest" description="Disordered" evidence="1">
    <location>
        <begin position="113"/>
        <end position="137"/>
    </location>
</feature>
<feature type="compositionally biased region" description="Basic and acidic residues" evidence="1">
    <location>
        <begin position="117"/>
        <end position="137"/>
    </location>
</feature>
<proteinExistence type="predicted"/>
<keyword evidence="3" id="KW-1185">Reference proteome</keyword>
<protein>
    <submittedName>
        <fullName evidence="2">Uncharacterized protein</fullName>
    </submittedName>
</protein>
<comment type="caution">
    <text evidence="2">The sequence shown here is derived from an EMBL/GenBank/DDBJ whole genome shotgun (WGS) entry which is preliminary data.</text>
</comment>
<evidence type="ECO:0000256" key="1">
    <source>
        <dbReference type="SAM" id="MobiDB-lite"/>
    </source>
</evidence>
<dbReference type="EMBL" id="JACOOI010000023">
    <property type="protein sequence ID" value="MBC5644855.1"/>
    <property type="molecule type" value="Genomic_DNA"/>
</dbReference>
<name>A0ABR7E502_9BACT</name>
<reference evidence="2 3" key="1">
    <citation type="submission" date="2020-08" db="EMBL/GenBank/DDBJ databases">
        <title>Genome public.</title>
        <authorList>
            <person name="Liu C."/>
            <person name="Sun Q."/>
        </authorList>
    </citation>
    <scope>NUCLEOTIDE SEQUENCE [LARGE SCALE GENOMIC DNA]</scope>
    <source>
        <strain evidence="2 3">BX2</strain>
    </source>
</reference>
<organism evidence="2 3">
    <name type="scientific">Parabacteroides segnis</name>
    <dbReference type="NCBI Taxonomy" id="2763058"/>
    <lineage>
        <taxon>Bacteria</taxon>
        <taxon>Pseudomonadati</taxon>
        <taxon>Bacteroidota</taxon>
        <taxon>Bacteroidia</taxon>
        <taxon>Bacteroidales</taxon>
        <taxon>Tannerellaceae</taxon>
        <taxon>Parabacteroides</taxon>
    </lineage>
</organism>